<sequence length="421" mass="46716">MSSTQIVQVAHTYWMEMATTLFKELYTTKSELTKNVKERDWKRKPLSAEERACVVNGGDPNFLLAYDLVRESYDKKENNGACSAAYFEFCDRPGWDDLEEVLKEMLEEKRARAAASAAKKAANASASGSSHRPPSINPTKRTAEVSSAAGSSKKARVNPNPPKGLKKGVKSRDIPVASRLVSASADLMVAAATINLVQLGQAFDIYQSKMSKLREEQRQAGTLTEEDENLRFNCVDEMIALDELRDAEDPTVLYQKWQDHPEDSGRIQSIKLLQEYVTGGLSRSPPTSPNAATSRSRRIPPQTLNDALSNQDLELPPSSVSRPIIPRSGTAQAAIRHTANNVYAKAEQGSRDLSREKRDAILAHAKETQLSTLQWCVDNEVSFTSYQQLAFNLAQAPVEHTEWNLWQGSKEEEVMCAKLGI</sequence>
<evidence type="ECO:0000256" key="1">
    <source>
        <dbReference type="SAM" id="MobiDB-lite"/>
    </source>
</evidence>
<dbReference type="Proteomes" id="UP000322245">
    <property type="component" value="Unassembled WGS sequence"/>
</dbReference>
<evidence type="ECO:0000313" key="2">
    <source>
        <dbReference type="EMBL" id="TYJ51550.1"/>
    </source>
</evidence>
<reference evidence="2 3" key="1">
    <citation type="submission" date="2017-05" db="EMBL/GenBank/DDBJ databases">
        <title>The Genome Sequence of Tsuchiyaea wingfieldii DSM 27421.</title>
        <authorList>
            <person name="Cuomo C."/>
            <person name="Passer A."/>
            <person name="Billmyre B."/>
            <person name="Heitman J."/>
        </authorList>
    </citation>
    <scope>NUCLEOTIDE SEQUENCE [LARGE SCALE GENOMIC DNA]</scope>
    <source>
        <strain evidence="2 3">DSM 27421</strain>
    </source>
</reference>
<name>A0A5D3ANE7_9TREE</name>
<gene>
    <name evidence="2" type="ORF">B9479_007869</name>
</gene>
<evidence type="ECO:0000313" key="3">
    <source>
        <dbReference type="Proteomes" id="UP000322245"/>
    </source>
</evidence>
<feature type="non-terminal residue" evidence="2">
    <location>
        <position position="421"/>
    </location>
</feature>
<feature type="region of interest" description="Disordered" evidence="1">
    <location>
        <begin position="117"/>
        <end position="171"/>
    </location>
</feature>
<protein>
    <submittedName>
        <fullName evidence="2">Uncharacterized protein</fullName>
    </submittedName>
</protein>
<organism evidence="2 3">
    <name type="scientific">Cryptococcus floricola</name>
    <dbReference type="NCBI Taxonomy" id="2591691"/>
    <lineage>
        <taxon>Eukaryota</taxon>
        <taxon>Fungi</taxon>
        <taxon>Dikarya</taxon>
        <taxon>Basidiomycota</taxon>
        <taxon>Agaricomycotina</taxon>
        <taxon>Tremellomycetes</taxon>
        <taxon>Tremellales</taxon>
        <taxon>Cryptococcaceae</taxon>
        <taxon>Cryptococcus</taxon>
    </lineage>
</organism>
<dbReference type="EMBL" id="NIDF01000219">
    <property type="protein sequence ID" value="TYJ51550.1"/>
    <property type="molecule type" value="Genomic_DNA"/>
</dbReference>
<feature type="compositionally biased region" description="Low complexity" evidence="1">
    <location>
        <begin position="117"/>
        <end position="130"/>
    </location>
</feature>
<dbReference type="AlphaFoldDB" id="A0A5D3ANE7"/>
<proteinExistence type="predicted"/>
<keyword evidence="3" id="KW-1185">Reference proteome</keyword>
<accession>A0A5D3ANE7</accession>
<comment type="caution">
    <text evidence="2">The sequence shown here is derived from an EMBL/GenBank/DDBJ whole genome shotgun (WGS) entry which is preliminary data.</text>
</comment>
<feature type="region of interest" description="Disordered" evidence="1">
    <location>
        <begin position="278"/>
        <end position="303"/>
    </location>
</feature>
<feature type="compositionally biased region" description="Polar residues" evidence="1">
    <location>
        <begin position="137"/>
        <end position="150"/>
    </location>
</feature>